<sequence length="231" mass="23354">MHGRRFFGVVIALAMALAGCGDGGDGGDELGAGAGSGAGSAGSTTVPTTAPTASSTAPPASSTAPSSTALTTSSIPLSGSGQGGLAGADKFVNSLVGQTYKKANDLKVYAHQQSDFGRLGSWTLFTVEQDGHWYAFTTVNTPGAEGVGALDAKSKIVAGERLRDLPNGDWYGVSGVVRHGQGIGGVMMHGRGLERQDDGTFPVLGAWRVNLQSLKLEPTSEGGLDIIEACG</sequence>
<name>A0A6J4HJQ3_9ACTN</name>
<gene>
    <name evidence="2" type="ORF">AVDCRST_MAG50-849</name>
</gene>
<dbReference type="EMBL" id="CADCTF010000050">
    <property type="protein sequence ID" value="CAA9226399.1"/>
    <property type="molecule type" value="Genomic_DNA"/>
</dbReference>
<dbReference type="PROSITE" id="PS51257">
    <property type="entry name" value="PROKAR_LIPOPROTEIN"/>
    <property type="match status" value="1"/>
</dbReference>
<evidence type="ECO:0000256" key="1">
    <source>
        <dbReference type="SAM" id="MobiDB-lite"/>
    </source>
</evidence>
<dbReference type="AlphaFoldDB" id="A0A6J4HJQ3"/>
<accession>A0A6J4HJQ3</accession>
<evidence type="ECO:0000313" key="2">
    <source>
        <dbReference type="EMBL" id="CAA9226399.1"/>
    </source>
</evidence>
<reference evidence="2" key="1">
    <citation type="submission" date="2020-02" db="EMBL/GenBank/DDBJ databases">
        <authorList>
            <person name="Meier V. D."/>
        </authorList>
    </citation>
    <scope>NUCLEOTIDE SEQUENCE</scope>
    <source>
        <strain evidence="2">AVDCRST_MAG50</strain>
    </source>
</reference>
<feature type="compositionally biased region" description="Gly residues" evidence="1">
    <location>
        <begin position="31"/>
        <end position="40"/>
    </location>
</feature>
<proteinExistence type="predicted"/>
<feature type="region of interest" description="Disordered" evidence="1">
    <location>
        <begin position="31"/>
        <end position="75"/>
    </location>
</feature>
<protein>
    <submittedName>
        <fullName evidence="2">Uncharacterized protein</fullName>
    </submittedName>
</protein>
<feature type="compositionally biased region" description="Low complexity" evidence="1">
    <location>
        <begin position="41"/>
        <end position="75"/>
    </location>
</feature>
<organism evidence="2">
    <name type="scientific">uncultured Acidimicrobiales bacterium</name>
    <dbReference type="NCBI Taxonomy" id="310071"/>
    <lineage>
        <taxon>Bacteria</taxon>
        <taxon>Bacillati</taxon>
        <taxon>Actinomycetota</taxon>
        <taxon>Acidimicrobiia</taxon>
        <taxon>Acidimicrobiales</taxon>
        <taxon>environmental samples</taxon>
    </lineage>
</organism>